<dbReference type="HAMAP" id="MF_00514">
    <property type="entry name" value="Ribosomal_bL35"/>
    <property type="match status" value="1"/>
</dbReference>
<dbReference type="InterPro" id="IPR021137">
    <property type="entry name" value="Ribosomal_bL35-like"/>
</dbReference>
<dbReference type="PANTHER" id="PTHR33343:SF1">
    <property type="entry name" value="LARGE RIBOSOMAL SUBUNIT PROTEIN BL35M"/>
    <property type="match status" value="1"/>
</dbReference>
<accession>A0A478FQV3</accession>
<dbReference type="AlphaFoldDB" id="A0A478FQV3"/>
<dbReference type="GO" id="GO:0006412">
    <property type="term" value="P:translation"/>
    <property type="evidence" value="ECO:0007669"/>
    <property type="project" value="UniProtKB-UniRule"/>
</dbReference>
<evidence type="ECO:0000256" key="5">
    <source>
        <dbReference type="HAMAP-Rule" id="MF_00514"/>
    </source>
</evidence>
<dbReference type="PRINTS" id="PR00064">
    <property type="entry name" value="RIBOSOMALL35"/>
</dbReference>
<comment type="similarity">
    <text evidence="1 5 6">Belongs to the bacterial ribosomal protein bL35 family.</text>
</comment>
<dbReference type="FunFam" id="4.10.410.60:FF:000001">
    <property type="entry name" value="50S ribosomal protein L35"/>
    <property type="match status" value="1"/>
</dbReference>
<name>A0A478FQV3_9MOLU</name>
<evidence type="ECO:0000256" key="2">
    <source>
        <dbReference type="ARBA" id="ARBA00022980"/>
    </source>
</evidence>
<evidence type="ECO:0000313" key="8">
    <source>
        <dbReference type="EMBL" id="GCE63762.1"/>
    </source>
</evidence>
<keyword evidence="2 5" id="KW-0689">Ribosomal protein</keyword>
<dbReference type="GO" id="GO:0003735">
    <property type="term" value="F:structural constituent of ribosome"/>
    <property type="evidence" value="ECO:0007669"/>
    <property type="project" value="InterPro"/>
</dbReference>
<organism evidence="8 9">
    <name type="scientific">Candidatus Mycoplasma haematohominis</name>
    <dbReference type="NCBI Taxonomy" id="1494318"/>
    <lineage>
        <taxon>Bacteria</taxon>
        <taxon>Bacillati</taxon>
        <taxon>Mycoplasmatota</taxon>
        <taxon>Mollicutes</taxon>
        <taxon>Mycoplasmataceae</taxon>
        <taxon>Mycoplasma</taxon>
    </lineage>
</organism>
<sequence>MKNKIKTKKAFAKRFLVLGNGKLKRKHSHRSHLASNKTTKQKRHARSSAILNKPQMKRAYQLLQR</sequence>
<dbReference type="EMBL" id="BIMN01000004">
    <property type="protein sequence ID" value="GCE63762.1"/>
    <property type="molecule type" value="Genomic_DNA"/>
</dbReference>
<evidence type="ECO:0000256" key="4">
    <source>
        <dbReference type="ARBA" id="ARBA00071664"/>
    </source>
</evidence>
<feature type="compositionally biased region" description="Basic residues" evidence="7">
    <location>
        <begin position="23"/>
        <end position="32"/>
    </location>
</feature>
<dbReference type="Proteomes" id="UP000324831">
    <property type="component" value="Unassembled WGS sequence"/>
</dbReference>
<evidence type="ECO:0000256" key="6">
    <source>
        <dbReference type="RuleBase" id="RU000568"/>
    </source>
</evidence>
<comment type="caution">
    <text evidence="8">The sequence shown here is derived from an EMBL/GenBank/DDBJ whole genome shotgun (WGS) entry which is preliminary data.</text>
</comment>
<evidence type="ECO:0000256" key="1">
    <source>
        <dbReference type="ARBA" id="ARBA00006598"/>
    </source>
</evidence>
<dbReference type="InterPro" id="IPR037229">
    <property type="entry name" value="Ribosomal_bL35_sf"/>
</dbReference>
<dbReference type="GO" id="GO:0015934">
    <property type="term" value="C:large ribosomal subunit"/>
    <property type="evidence" value="ECO:0007669"/>
    <property type="project" value="TreeGrafter"/>
</dbReference>
<feature type="region of interest" description="Disordered" evidence="7">
    <location>
        <begin position="23"/>
        <end position="65"/>
    </location>
</feature>
<evidence type="ECO:0000313" key="9">
    <source>
        <dbReference type="Proteomes" id="UP000324831"/>
    </source>
</evidence>
<gene>
    <name evidence="5 8" type="primary">rpmI</name>
    <name evidence="8" type="ORF">MHSWG343_07630</name>
</gene>
<dbReference type="Pfam" id="PF01632">
    <property type="entry name" value="Ribosomal_L35p"/>
    <property type="match status" value="1"/>
</dbReference>
<dbReference type="SUPFAM" id="SSF143034">
    <property type="entry name" value="L35p-like"/>
    <property type="match status" value="1"/>
</dbReference>
<dbReference type="InterPro" id="IPR001706">
    <property type="entry name" value="Ribosomal_bL35"/>
</dbReference>
<keyword evidence="3 5" id="KW-0687">Ribonucleoprotein</keyword>
<reference evidence="8 9" key="1">
    <citation type="submission" date="2019-01" db="EMBL/GenBank/DDBJ databases">
        <title>Draft genome sequences of Candidatus Mycoplasma haemohominis SWG34-3 identified from a patient with pyrexia, anemia and liver dysfunction.</title>
        <authorList>
            <person name="Sekizuka T."/>
            <person name="Hattori N."/>
            <person name="Katano H."/>
            <person name="Takuma T."/>
            <person name="Ito T."/>
            <person name="Arai N."/>
            <person name="Yanai R."/>
            <person name="Ishii S."/>
            <person name="Miura Y."/>
            <person name="Tokunaga T."/>
            <person name="Watanabe H."/>
            <person name="Nomura N."/>
            <person name="Eguchi J."/>
            <person name="Arai T."/>
            <person name="Hasegawa H."/>
            <person name="Nakamaki T."/>
            <person name="Wakita T."/>
            <person name="Niki Y."/>
            <person name="Kuroda M."/>
        </authorList>
    </citation>
    <scope>NUCLEOTIDE SEQUENCE [LARGE SCALE GENOMIC DNA]</scope>
    <source>
        <strain evidence="8">SWG34-3</strain>
    </source>
</reference>
<proteinExistence type="inferred from homology"/>
<evidence type="ECO:0000256" key="3">
    <source>
        <dbReference type="ARBA" id="ARBA00023274"/>
    </source>
</evidence>
<protein>
    <recommendedName>
        <fullName evidence="4 5">Large ribosomal subunit protein bL35</fullName>
    </recommendedName>
</protein>
<evidence type="ECO:0000256" key="7">
    <source>
        <dbReference type="SAM" id="MobiDB-lite"/>
    </source>
</evidence>
<dbReference type="NCBIfam" id="TIGR00001">
    <property type="entry name" value="rpmI_bact"/>
    <property type="match status" value="1"/>
</dbReference>
<dbReference type="Gene3D" id="4.10.410.60">
    <property type="match status" value="1"/>
</dbReference>
<dbReference type="RefSeq" id="WP_216083211.1">
    <property type="nucleotide sequence ID" value="NZ_CACTIB010000020.1"/>
</dbReference>
<dbReference type="PANTHER" id="PTHR33343">
    <property type="entry name" value="54S RIBOSOMAL PROTEIN BL35M"/>
    <property type="match status" value="1"/>
</dbReference>